<sequence length="298" mass="33255">MTTRGQVAGRRIVTNMEWHLVLEFLEDEKNYNIITGKATKGRPVQGGLAITKAHGFTAMATFINERVPEQLQDWNKRSAKNRFESYLRSFKAAFAWDGDKDGGQSGQGLTAKDISNGITTVAAKLEKLCFNYERMKALFRGRQNIEPSHVSVVGGLESSDLSPQAASAVDDEGDVELDEASDTSSDDETKLHADPDVQANSDDEPCVVQTELNAHKRKVSTKTDRATGRKDFVSAYEAGQNKMLDLKREKFEHSKEIRELKMKQAMTEARANFVVQLMRDGHSMDHVKEAVRVAFPDD</sequence>
<reference evidence="2 3" key="1">
    <citation type="submission" date="2019-07" db="EMBL/GenBank/DDBJ databases">
        <title>Genomics analysis of Aphanomyces spp. identifies a new class of oomycete effector associated with host adaptation.</title>
        <authorList>
            <person name="Gaulin E."/>
        </authorList>
    </citation>
    <scope>NUCLEOTIDE SEQUENCE [LARGE SCALE GENOMIC DNA]</scope>
    <source>
        <strain evidence="2 3">ATCC 201684</strain>
    </source>
</reference>
<dbReference type="EMBL" id="VJMJ01000172">
    <property type="protein sequence ID" value="KAF0728813.1"/>
    <property type="molecule type" value="Genomic_DNA"/>
</dbReference>
<feature type="region of interest" description="Disordered" evidence="1">
    <location>
        <begin position="155"/>
        <end position="203"/>
    </location>
</feature>
<name>A0A6G0WNB6_9STRA</name>
<accession>A0A6G0WNB6</accession>
<feature type="compositionally biased region" description="Acidic residues" evidence="1">
    <location>
        <begin position="169"/>
        <end position="186"/>
    </location>
</feature>
<evidence type="ECO:0000256" key="1">
    <source>
        <dbReference type="SAM" id="MobiDB-lite"/>
    </source>
</evidence>
<organism evidence="2 3">
    <name type="scientific">Aphanomyces euteiches</name>
    <dbReference type="NCBI Taxonomy" id="100861"/>
    <lineage>
        <taxon>Eukaryota</taxon>
        <taxon>Sar</taxon>
        <taxon>Stramenopiles</taxon>
        <taxon>Oomycota</taxon>
        <taxon>Saprolegniomycetes</taxon>
        <taxon>Saprolegniales</taxon>
        <taxon>Verrucalvaceae</taxon>
        <taxon>Aphanomyces</taxon>
    </lineage>
</organism>
<dbReference type="VEuPathDB" id="FungiDB:AeMF1_000461"/>
<evidence type="ECO:0000313" key="2">
    <source>
        <dbReference type="EMBL" id="KAF0728813.1"/>
    </source>
</evidence>
<evidence type="ECO:0008006" key="4">
    <source>
        <dbReference type="Google" id="ProtNLM"/>
    </source>
</evidence>
<dbReference type="AlphaFoldDB" id="A0A6G0WNB6"/>
<gene>
    <name evidence="2" type="ORF">Ae201684_013383</name>
</gene>
<keyword evidence="3" id="KW-1185">Reference proteome</keyword>
<proteinExistence type="predicted"/>
<evidence type="ECO:0000313" key="3">
    <source>
        <dbReference type="Proteomes" id="UP000481153"/>
    </source>
</evidence>
<comment type="caution">
    <text evidence="2">The sequence shown here is derived from an EMBL/GenBank/DDBJ whole genome shotgun (WGS) entry which is preliminary data.</text>
</comment>
<protein>
    <recommendedName>
        <fullName evidence="4">Myb/SANT-like domain-containing protein</fullName>
    </recommendedName>
</protein>
<dbReference type="Proteomes" id="UP000481153">
    <property type="component" value="Unassembled WGS sequence"/>
</dbReference>